<comment type="similarity">
    <text evidence="15">Belongs to the class I-like SAM-binding methyltransferase superfamily. TRM11 methyltransferase family.</text>
</comment>
<dbReference type="EC" id="2.1.1.214" evidence="12"/>
<reference evidence="18" key="1">
    <citation type="journal article" date="2023" name="PLoS Negl. Trop. Dis.">
        <title>A genome sequence for Biomphalaria pfeifferi, the major vector snail for the human-infecting parasite Schistosoma mansoni.</title>
        <authorList>
            <person name="Bu L."/>
            <person name="Lu L."/>
            <person name="Laidemitt M.R."/>
            <person name="Zhang S.M."/>
            <person name="Mutuku M."/>
            <person name="Mkoji G."/>
            <person name="Steinauer M."/>
            <person name="Loker E.S."/>
        </authorList>
    </citation>
    <scope>NUCLEOTIDE SEQUENCE</scope>
    <source>
        <strain evidence="18">KasaAsao</strain>
    </source>
</reference>
<dbReference type="GO" id="GO:0000049">
    <property type="term" value="F:tRNA binding"/>
    <property type="evidence" value="ECO:0007669"/>
    <property type="project" value="UniProtKB-UniRule"/>
</dbReference>
<evidence type="ECO:0000256" key="10">
    <source>
        <dbReference type="ARBA" id="ARBA00056270"/>
    </source>
</evidence>
<comment type="caution">
    <text evidence="18">The sequence shown here is derived from an EMBL/GenBank/DDBJ whole genome shotgun (WGS) entry which is preliminary data.</text>
</comment>
<evidence type="ECO:0000313" key="19">
    <source>
        <dbReference type="Proteomes" id="UP001233172"/>
    </source>
</evidence>
<dbReference type="GO" id="GO:0008033">
    <property type="term" value="P:tRNA processing"/>
    <property type="evidence" value="ECO:0007669"/>
    <property type="project" value="UniProtKB-UniRule"/>
</dbReference>
<organism evidence="18 19">
    <name type="scientific">Biomphalaria pfeifferi</name>
    <name type="common">Bloodfluke planorb</name>
    <name type="synonym">Freshwater snail</name>
    <dbReference type="NCBI Taxonomy" id="112525"/>
    <lineage>
        <taxon>Eukaryota</taxon>
        <taxon>Metazoa</taxon>
        <taxon>Spiralia</taxon>
        <taxon>Lophotrochozoa</taxon>
        <taxon>Mollusca</taxon>
        <taxon>Gastropoda</taxon>
        <taxon>Heterobranchia</taxon>
        <taxon>Euthyneura</taxon>
        <taxon>Panpulmonata</taxon>
        <taxon>Hygrophila</taxon>
        <taxon>Lymnaeoidea</taxon>
        <taxon>Planorbidae</taxon>
        <taxon>Biomphalaria</taxon>
    </lineage>
</organism>
<proteinExistence type="inferred from homology"/>
<keyword evidence="19" id="KW-1185">Reference proteome</keyword>
<keyword evidence="7 15" id="KW-0819">tRNA processing</keyword>
<gene>
    <name evidence="18" type="ORF">Bpfe_015081</name>
</gene>
<evidence type="ECO:0000256" key="6">
    <source>
        <dbReference type="ARBA" id="ARBA00022691"/>
    </source>
</evidence>
<comment type="catalytic activity">
    <reaction evidence="9">
        <text>guanosine(10) in tRNA + S-adenosyl-L-methionine = N(2)-methylguanosine(10) in tRNA + S-adenosyl-L-homocysteine + H(+)</text>
        <dbReference type="Rhea" id="RHEA:43128"/>
        <dbReference type="Rhea" id="RHEA-COMP:10355"/>
        <dbReference type="Rhea" id="RHEA-COMP:10357"/>
        <dbReference type="ChEBI" id="CHEBI:15378"/>
        <dbReference type="ChEBI" id="CHEBI:57856"/>
        <dbReference type="ChEBI" id="CHEBI:59789"/>
        <dbReference type="ChEBI" id="CHEBI:74269"/>
        <dbReference type="ChEBI" id="CHEBI:74481"/>
        <dbReference type="EC" id="2.1.1.214"/>
    </reaction>
    <physiologicalReaction direction="left-to-right" evidence="9">
        <dbReference type="Rhea" id="RHEA:43129"/>
    </physiologicalReaction>
</comment>
<evidence type="ECO:0000256" key="3">
    <source>
        <dbReference type="ARBA" id="ARBA00022555"/>
    </source>
</evidence>
<evidence type="ECO:0000256" key="5">
    <source>
        <dbReference type="ARBA" id="ARBA00022679"/>
    </source>
</evidence>
<protein>
    <recommendedName>
        <fullName evidence="13">tRNA (guanine(10)-N(2))-methyltransferase TRMT11</fullName>
        <ecNumber evidence="12">2.1.1.214</ecNumber>
    </recommendedName>
    <alternativeName>
        <fullName evidence="14">tRNA methyltransferase 11 homolog</fullName>
    </alternativeName>
</protein>
<dbReference type="PANTHER" id="PTHR13370:SF3">
    <property type="entry name" value="TRNA (GUANINE(10)-N2)-METHYLTRANSFERASE HOMOLOG"/>
    <property type="match status" value="1"/>
</dbReference>
<dbReference type="AlphaFoldDB" id="A0AAD8BJ24"/>
<dbReference type="Pfam" id="PF01170">
    <property type="entry name" value="UPF0020"/>
    <property type="match status" value="1"/>
</dbReference>
<evidence type="ECO:0000256" key="11">
    <source>
        <dbReference type="ARBA" id="ARBA00065434"/>
    </source>
</evidence>
<feature type="domain" description="tRNA (guanine(10)-N(2))-methyltransferase TRMT11 N-terminal" evidence="17">
    <location>
        <begin position="16"/>
        <end position="189"/>
    </location>
</feature>
<dbReference type="PRINTS" id="PR00507">
    <property type="entry name" value="N12N6MTFRASE"/>
</dbReference>
<comment type="subunit">
    <text evidence="11">Part of the heterodimeric TRMT11-TRM112 methyltransferase complex; this complex forms an active tRNA methyltransferase, where TRMT112 acts as an activator of the catalytic subunit TRMT11.</text>
</comment>
<keyword evidence="6 15" id="KW-0949">S-adenosyl-L-methionine</keyword>
<keyword evidence="4 15" id="KW-0489">Methyltransferase</keyword>
<comment type="subcellular location">
    <subcellularLocation>
        <location evidence="1">Cytoplasm</location>
    </subcellularLocation>
</comment>
<evidence type="ECO:0000259" key="16">
    <source>
        <dbReference type="Pfam" id="PF01170"/>
    </source>
</evidence>
<keyword evidence="3 15" id="KW-0820">tRNA-binding</keyword>
<dbReference type="Pfam" id="PF25904">
    <property type="entry name" value="Tmrp11_N"/>
    <property type="match status" value="1"/>
</dbReference>
<reference evidence="18" key="2">
    <citation type="submission" date="2023-04" db="EMBL/GenBank/DDBJ databases">
        <authorList>
            <person name="Bu L."/>
            <person name="Lu L."/>
            <person name="Laidemitt M.R."/>
            <person name="Zhang S.M."/>
            <person name="Mutuku M."/>
            <person name="Mkoji G."/>
            <person name="Steinauer M."/>
            <person name="Loker E.S."/>
        </authorList>
    </citation>
    <scope>NUCLEOTIDE SEQUENCE</scope>
    <source>
        <strain evidence="18">KasaAsao</strain>
        <tissue evidence="18">Whole Snail</tissue>
    </source>
</reference>
<dbReference type="InterPro" id="IPR016691">
    <property type="entry name" value="TRMT11"/>
</dbReference>
<evidence type="ECO:0000256" key="13">
    <source>
        <dbReference type="ARBA" id="ARBA00067484"/>
    </source>
</evidence>
<evidence type="ECO:0000256" key="8">
    <source>
        <dbReference type="ARBA" id="ARBA00022884"/>
    </source>
</evidence>
<dbReference type="EMBL" id="JASAOG010000069">
    <property type="protein sequence ID" value="KAK0055570.1"/>
    <property type="molecule type" value="Genomic_DNA"/>
</dbReference>
<evidence type="ECO:0000256" key="9">
    <source>
        <dbReference type="ARBA" id="ARBA00050985"/>
    </source>
</evidence>
<dbReference type="GO" id="GO:0005737">
    <property type="term" value="C:cytoplasm"/>
    <property type="evidence" value="ECO:0007669"/>
    <property type="project" value="UniProtKB-SubCell"/>
</dbReference>
<evidence type="ECO:0000256" key="2">
    <source>
        <dbReference type="ARBA" id="ARBA00022490"/>
    </source>
</evidence>
<evidence type="ECO:0000256" key="7">
    <source>
        <dbReference type="ARBA" id="ARBA00022694"/>
    </source>
</evidence>
<dbReference type="PANTHER" id="PTHR13370">
    <property type="entry name" value="RNA METHYLASE-RELATED"/>
    <property type="match status" value="1"/>
</dbReference>
<feature type="domain" description="Ribosomal RNA large subunit methyltransferase K/L-like methyltransferase" evidence="16">
    <location>
        <begin position="200"/>
        <end position="337"/>
    </location>
</feature>
<dbReference type="CDD" id="cd02440">
    <property type="entry name" value="AdoMet_MTases"/>
    <property type="match status" value="1"/>
</dbReference>
<keyword evidence="5 15" id="KW-0808">Transferase</keyword>
<dbReference type="GO" id="GO:0160102">
    <property type="term" value="F:tRNA (guanine(10)-N2)-methyltransferase activity"/>
    <property type="evidence" value="ECO:0007669"/>
    <property type="project" value="UniProtKB-EC"/>
</dbReference>
<dbReference type="Proteomes" id="UP001233172">
    <property type="component" value="Unassembled WGS sequence"/>
</dbReference>
<evidence type="ECO:0000256" key="15">
    <source>
        <dbReference type="PROSITE-ProRule" id="PRU00959"/>
    </source>
</evidence>
<evidence type="ECO:0000256" key="1">
    <source>
        <dbReference type="ARBA" id="ARBA00004496"/>
    </source>
</evidence>
<dbReference type="InterPro" id="IPR002052">
    <property type="entry name" value="DNA_methylase_N6_adenine_CS"/>
</dbReference>
<dbReference type="PIRSF" id="PIRSF017259">
    <property type="entry name" value="tRNA_mtfrase_TRM11"/>
    <property type="match status" value="1"/>
</dbReference>
<dbReference type="GO" id="GO:0043527">
    <property type="term" value="C:tRNA methyltransferase complex"/>
    <property type="evidence" value="ECO:0007669"/>
    <property type="project" value="UniProtKB-ARBA"/>
</dbReference>
<keyword evidence="8 15" id="KW-0694">RNA-binding</keyword>
<evidence type="ECO:0000256" key="12">
    <source>
        <dbReference type="ARBA" id="ARBA00066937"/>
    </source>
</evidence>
<dbReference type="InterPro" id="IPR029063">
    <property type="entry name" value="SAM-dependent_MTases_sf"/>
</dbReference>
<evidence type="ECO:0000256" key="4">
    <source>
        <dbReference type="ARBA" id="ARBA00022603"/>
    </source>
</evidence>
<dbReference type="SUPFAM" id="SSF53335">
    <property type="entry name" value="S-adenosyl-L-methionine-dependent methyltransferases"/>
    <property type="match status" value="1"/>
</dbReference>
<keyword evidence="2" id="KW-0963">Cytoplasm</keyword>
<dbReference type="PROSITE" id="PS00092">
    <property type="entry name" value="N6_MTASE"/>
    <property type="match status" value="1"/>
</dbReference>
<dbReference type="Gene3D" id="3.40.50.150">
    <property type="entry name" value="Vaccinia Virus protein VP39"/>
    <property type="match status" value="1"/>
</dbReference>
<dbReference type="InterPro" id="IPR000241">
    <property type="entry name" value="RlmKL-like_Mtase"/>
</dbReference>
<dbReference type="PROSITE" id="PS51627">
    <property type="entry name" value="SAM_MT_TRM11"/>
    <property type="match status" value="1"/>
</dbReference>
<evidence type="ECO:0000259" key="17">
    <source>
        <dbReference type="Pfam" id="PF25904"/>
    </source>
</evidence>
<evidence type="ECO:0000313" key="18">
    <source>
        <dbReference type="EMBL" id="KAK0055570.1"/>
    </source>
</evidence>
<comment type="function">
    <text evidence="10">Catalytic subunit of the TRMT11-TRM112 methyltransferase complex, that specifically mediates the S-adenosyl-L-methionine-dependent N(2)-methylation of guanosine nucleotide at position 10 (m2G10) in tRNAs. This is one of the major tRNA (guanine-N(2))-methyltransferases.</text>
</comment>
<accession>A0AAD8BJ24</accession>
<sequence length="472" mass="53956">MAARLACSLHPEPLKRYLIQFAHDHLDFRLQEIKSIVSLLGCPAVLKDSDLKNGSPFMELHLSNERDARAIMKRTVLSKRLYELWADGPTLTDVCQKLKQLPREQTEPYTREDSSFCIVVDSFNKKISSAEKIKRIEYLTEYNTMFRGRINLKSPDNAFHLLEYYHHDSKSAETPEKVYLGRWISDGQRGIVKDYHLQNRCFIANTSMDACLSLIMANLAQVKENDLVLDPFVGSGSLLVASAHFGAYVMGTDIDYMLLHAKGINVMVVWQRARPSRANQKARSVEESVYNNLKQYGLETKYLDILVADASQDMWREACKFDAIITDPPYGIREAAARIVSRQDIQVATVEGSPHYPQRCQYQLGDIFKDLLKFAAQHLSLGGRLVYWLPTYKPNYSESSIPQHPCLQLESNCEQSLNSTISRRLITMVKVQECQNVYSEETSTTVNNINNFRNNYFKALQQKSNVKQNGTL</sequence>
<name>A0AAD8BJ24_BIOPF</name>
<dbReference type="GO" id="GO:0032259">
    <property type="term" value="P:methylation"/>
    <property type="evidence" value="ECO:0007669"/>
    <property type="project" value="UniProtKB-UniRule"/>
</dbReference>
<evidence type="ECO:0000256" key="14">
    <source>
        <dbReference type="ARBA" id="ARBA00075308"/>
    </source>
</evidence>
<dbReference type="InterPro" id="IPR059073">
    <property type="entry name" value="TRMT11_N"/>
</dbReference>